<gene>
    <name evidence="1" type="ORF">SAMN05216268_1344</name>
</gene>
<name>A0A9X8R066_9ACTN</name>
<organism evidence="1 2">
    <name type="scientific">Streptomyces yunnanensis</name>
    <dbReference type="NCBI Taxonomy" id="156453"/>
    <lineage>
        <taxon>Bacteria</taxon>
        <taxon>Bacillati</taxon>
        <taxon>Actinomycetota</taxon>
        <taxon>Actinomycetes</taxon>
        <taxon>Kitasatosporales</taxon>
        <taxon>Streptomycetaceae</taxon>
        <taxon>Streptomyces</taxon>
    </lineage>
</organism>
<evidence type="ECO:0000313" key="1">
    <source>
        <dbReference type="EMBL" id="SHN31351.1"/>
    </source>
</evidence>
<reference evidence="2" key="1">
    <citation type="submission" date="2016-11" db="EMBL/GenBank/DDBJ databases">
        <authorList>
            <person name="Jaros S."/>
            <person name="Januszkiewicz K."/>
            <person name="Wedrychowicz H."/>
        </authorList>
    </citation>
    <scope>NUCLEOTIDE SEQUENCE [LARGE SCALE GENOMIC DNA]</scope>
    <source>
        <strain evidence="2">CGMCC 4.3555</strain>
    </source>
</reference>
<proteinExistence type="predicted"/>
<accession>A0A9X8R066</accession>
<protein>
    <submittedName>
        <fullName evidence="1">Uncharacterized protein</fullName>
    </submittedName>
</protein>
<dbReference type="AlphaFoldDB" id="A0A9X8R066"/>
<dbReference type="Proteomes" id="UP000184388">
    <property type="component" value="Unassembled WGS sequence"/>
</dbReference>
<evidence type="ECO:0000313" key="2">
    <source>
        <dbReference type="Proteomes" id="UP000184388"/>
    </source>
</evidence>
<sequence length="62" mass="6684">MVVHRRVYGSDPTCGPQPEYAYRELIGGPLDGLARRRHDWTPAQTAEGAYLSCEAGAHGADG</sequence>
<comment type="caution">
    <text evidence="1">The sequence shown here is derived from an EMBL/GenBank/DDBJ whole genome shotgun (WGS) entry which is preliminary data.</text>
</comment>
<dbReference type="EMBL" id="FRBK01000034">
    <property type="protein sequence ID" value="SHN31351.1"/>
    <property type="molecule type" value="Genomic_DNA"/>
</dbReference>